<dbReference type="EMBL" id="GBXM01018027">
    <property type="protein sequence ID" value="JAH90550.1"/>
    <property type="molecule type" value="Transcribed_RNA"/>
</dbReference>
<reference evidence="2" key="2">
    <citation type="journal article" date="2015" name="Fish Shellfish Immunol.">
        <title>Early steps in the European eel (Anguilla anguilla)-Vibrio vulnificus interaction in the gills: Role of the RtxA13 toxin.</title>
        <authorList>
            <person name="Callol A."/>
            <person name="Pajuelo D."/>
            <person name="Ebbesson L."/>
            <person name="Teles M."/>
            <person name="MacKenzie S."/>
            <person name="Amaro C."/>
        </authorList>
    </citation>
    <scope>NUCLEOTIDE SEQUENCE</scope>
</reference>
<sequence>MEDRGMPLWPFVIFGADGQAAIFCACYFIVAATNCPSKSGGGSEKSDKKNTFVEDLHSILWFW</sequence>
<dbReference type="AlphaFoldDB" id="A0A0E9WLS6"/>
<evidence type="ECO:0000256" key="1">
    <source>
        <dbReference type="SAM" id="Phobius"/>
    </source>
</evidence>
<reference evidence="2" key="1">
    <citation type="submission" date="2014-11" db="EMBL/GenBank/DDBJ databases">
        <authorList>
            <person name="Amaro Gonzalez C."/>
        </authorList>
    </citation>
    <scope>NUCLEOTIDE SEQUENCE</scope>
</reference>
<organism evidence="2">
    <name type="scientific">Anguilla anguilla</name>
    <name type="common">European freshwater eel</name>
    <name type="synonym">Muraena anguilla</name>
    <dbReference type="NCBI Taxonomy" id="7936"/>
    <lineage>
        <taxon>Eukaryota</taxon>
        <taxon>Metazoa</taxon>
        <taxon>Chordata</taxon>
        <taxon>Craniata</taxon>
        <taxon>Vertebrata</taxon>
        <taxon>Euteleostomi</taxon>
        <taxon>Actinopterygii</taxon>
        <taxon>Neopterygii</taxon>
        <taxon>Teleostei</taxon>
        <taxon>Anguilliformes</taxon>
        <taxon>Anguillidae</taxon>
        <taxon>Anguilla</taxon>
    </lineage>
</organism>
<protein>
    <submittedName>
        <fullName evidence="2">Uncharacterized protein</fullName>
    </submittedName>
</protein>
<feature type="transmembrane region" description="Helical" evidence="1">
    <location>
        <begin position="6"/>
        <end position="30"/>
    </location>
</feature>
<keyword evidence="1" id="KW-1133">Transmembrane helix</keyword>
<accession>A0A0E9WLS6</accession>
<name>A0A0E9WLS6_ANGAN</name>
<keyword evidence="1" id="KW-0812">Transmembrane</keyword>
<evidence type="ECO:0000313" key="2">
    <source>
        <dbReference type="EMBL" id="JAH90550.1"/>
    </source>
</evidence>
<proteinExistence type="predicted"/>
<keyword evidence="1" id="KW-0472">Membrane</keyword>